<organism evidence="2 3">
    <name type="scientific">Parasponia andersonii</name>
    <name type="common">Sponia andersonii</name>
    <dbReference type="NCBI Taxonomy" id="3476"/>
    <lineage>
        <taxon>Eukaryota</taxon>
        <taxon>Viridiplantae</taxon>
        <taxon>Streptophyta</taxon>
        <taxon>Embryophyta</taxon>
        <taxon>Tracheophyta</taxon>
        <taxon>Spermatophyta</taxon>
        <taxon>Magnoliopsida</taxon>
        <taxon>eudicotyledons</taxon>
        <taxon>Gunneridae</taxon>
        <taxon>Pentapetalae</taxon>
        <taxon>rosids</taxon>
        <taxon>fabids</taxon>
        <taxon>Rosales</taxon>
        <taxon>Cannabaceae</taxon>
        <taxon>Parasponia</taxon>
    </lineage>
</organism>
<dbReference type="InterPro" id="IPR044861">
    <property type="entry name" value="IPNS-like_FE2OG_OXY"/>
</dbReference>
<evidence type="ECO:0000313" key="3">
    <source>
        <dbReference type="Proteomes" id="UP000237105"/>
    </source>
</evidence>
<proteinExistence type="predicted"/>
<dbReference type="Gene3D" id="2.60.120.330">
    <property type="entry name" value="B-lactam Antibiotic, Isopenicillin N Synthase, Chain"/>
    <property type="match status" value="1"/>
</dbReference>
<keyword evidence="2" id="KW-0560">Oxidoreductase</keyword>
<protein>
    <submittedName>
        <fullName evidence="2">Oxoglutarate/iron-dependent dioxygenase</fullName>
    </submittedName>
</protein>
<keyword evidence="3" id="KW-1185">Reference proteome</keyword>
<dbReference type="EMBL" id="JXTB01000103">
    <property type="protein sequence ID" value="PON63581.1"/>
    <property type="molecule type" value="Genomic_DNA"/>
</dbReference>
<dbReference type="InterPro" id="IPR050231">
    <property type="entry name" value="Iron_ascorbate_oxido_reductase"/>
</dbReference>
<dbReference type="InterPro" id="IPR027443">
    <property type="entry name" value="IPNS-like_sf"/>
</dbReference>
<sequence length="103" mass="11683">MDFVLKLHKYKLEPELEAEPCMALPEHQDLSFITIINQNQVNGLEIKTRDGDWIAFDDASPSSLVVMACDGLQVWSNDRIEACKHRVIMSGSKVRYSCLVICL</sequence>
<accession>A0A2P5CRC4</accession>
<dbReference type="SUPFAM" id="SSF51197">
    <property type="entry name" value="Clavaminate synthase-like"/>
    <property type="match status" value="1"/>
</dbReference>
<gene>
    <name evidence="2" type="ORF">PanWU01x14_130550</name>
</gene>
<dbReference type="PANTHER" id="PTHR47990">
    <property type="entry name" value="2-OXOGLUTARATE (2OG) AND FE(II)-DEPENDENT OXYGENASE SUPERFAMILY PROTEIN-RELATED"/>
    <property type="match status" value="1"/>
</dbReference>
<evidence type="ECO:0000313" key="2">
    <source>
        <dbReference type="EMBL" id="PON63581.1"/>
    </source>
</evidence>
<comment type="caution">
    <text evidence="2">The sequence shown here is derived from an EMBL/GenBank/DDBJ whole genome shotgun (WGS) entry which is preliminary data.</text>
</comment>
<dbReference type="AlphaFoldDB" id="A0A2P5CRC4"/>
<evidence type="ECO:0000259" key="1">
    <source>
        <dbReference type="Pfam" id="PF03171"/>
    </source>
</evidence>
<name>A0A2P5CRC4_PARAD</name>
<dbReference type="GO" id="GO:0051213">
    <property type="term" value="F:dioxygenase activity"/>
    <property type="evidence" value="ECO:0007669"/>
    <property type="project" value="UniProtKB-KW"/>
</dbReference>
<keyword evidence="2" id="KW-0223">Dioxygenase</keyword>
<dbReference type="Proteomes" id="UP000237105">
    <property type="component" value="Unassembled WGS sequence"/>
</dbReference>
<feature type="domain" description="Isopenicillin N synthase-like Fe(2+) 2OG dioxygenase" evidence="1">
    <location>
        <begin position="13"/>
        <end position="98"/>
    </location>
</feature>
<reference evidence="3" key="1">
    <citation type="submission" date="2016-06" db="EMBL/GenBank/DDBJ databases">
        <title>Parallel loss of symbiosis genes in relatives of nitrogen-fixing non-legume Parasponia.</title>
        <authorList>
            <person name="Van Velzen R."/>
            <person name="Holmer R."/>
            <person name="Bu F."/>
            <person name="Rutten L."/>
            <person name="Van Zeijl A."/>
            <person name="Liu W."/>
            <person name="Santuari L."/>
            <person name="Cao Q."/>
            <person name="Sharma T."/>
            <person name="Shen D."/>
            <person name="Roswanjaya Y."/>
            <person name="Wardhani T."/>
            <person name="Kalhor M.S."/>
            <person name="Jansen J."/>
            <person name="Van den Hoogen J."/>
            <person name="Gungor B."/>
            <person name="Hartog M."/>
            <person name="Hontelez J."/>
            <person name="Verver J."/>
            <person name="Yang W.-C."/>
            <person name="Schijlen E."/>
            <person name="Repin R."/>
            <person name="Schilthuizen M."/>
            <person name="Schranz E."/>
            <person name="Heidstra R."/>
            <person name="Miyata K."/>
            <person name="Fedorova E."/>
            <person name="Kohlen W."/>
            <person name="Bisseling T."/>
            <person name="Smit S."/>
            <person name="Geurts R."/>
        </authorList>
    </citation>
    <scope>NUCLEOTIDE SEQUENCE [LARGE SCALE GENOMIC DNA]</scope>
    <source>
        <strain evidence="3">cv. WU1-14</strain>
    </source>
</reference>
<dbReference type="Pfam" id="PF03171">
    <property type="entry name" value="2OG-FeII_Oxy"/>
    <property type="match status" value="1"/>
</dbReference>
<dbReference type="OrthoDB" id="288590at2759"/>